<dbReference type="RefSeq" id="WP_220206947.1">
    <property type="nucleotide sequence ID" value="NZ_BNJK01000001.1"/>
</dbReference>
<dbReference type="PANTHER" id="PTHR42933:SF3">
    <property type="entry name" value="TYPE I RESTRICTION ENZYME MJAVIII METHYLASE SUBUNIT"/>
    <property type="match status" value="1"/>
</dbReference>
<dbReference type="SUPFAM" id="SSF116734">
    <property type="entry name" value="DNA methylase specificity domain"/>
    <property type="match status" value="1"/>
</dbReference>
<feature type="domain" description="Type I restriction modification DNA specificity" evidence="10">
    <location>
        <begin position="777"/>
        <end position="948"/>
    </location>
</feature>
<dbReference type="AlphaFoldDB" id="A0A8J3N2P6"/>
<dbReference type="PRINTS" id="PR00507">
    <property type="entry name" value="N12N6MTFRASE"/>
</dbReference>
<keyword evidence="8" id="KW-0238">DNA-binding</keyword>
<name>A0A8J3N2P6_9CHLR</name>
<dbReference type="InterPro" id="IPR051537">
    <property type="entry name" value="DNA_Adenine_Mtase"/>
</dbReference>
<dbReference type="SUPFAM" id="SSF53335">
    <property type="entry name" value="S-adenosyl-L-methionine-dependent methyltransferases"/>
    <property type="match status" value="2"/>
</dbReference>
<evidence type="ECO:0000256" key="3">
    <source>
        <dbReference type="ARBA" id="ARBA00011900"/>
    </source>
</evidence>
<dbReference type="GO" id="GO:0032259">
    <property type="term" value="P:methylation"/>
    <property type="evidence" value="ECO:0007669"/>
    <property type="project" value="UniProtKB-KW"/>
</dbReference>
<dbReference type="Gene3D" id="1.20.1260.30">
    <property type="match status" value="1"/>
</dbReference>
<dbReference type="InterPro" id="IPR044946">
    <property type="entry name" value="Restrct_endonuc_typeI_TRD_sf"/>
</dbReference>
<sequence>MQEQDISMDNKKIREIGNINESLLEAQPLVEDESVTFGFQTVRSNGRKLSGSYYTPSSLVEFLLDLTFDPILDNACARLDPEKALLDLKVCDPACGSGTFLIAAAQRIAECLDTIRSDRRKQQKDVERTALREVSKKSLYGVDLNPQAVGLSKVCIWLQTLERDKPLFPLDDHIKCGNSLLGIELDRRLSDKRCGSKMPNKNIDNKRESHLSGEVKQVLLNPLLSIDLTDASVLERWLDEMLRVVKNVVSPMKGKELILSLLFYKYLSDLSEPSLLDNEFYIVRPACRWEAVQTHPVDGTLGDFITNITREAISLNPNLKGILGFIHYGEYKDGKRVVNDTVLRKLIEIISCYNLAHVTKNIDFWDNTYAYLLQHLPDPHNAAQNQFYTPRDVARLMVEMIKPTYNGNDNFYDPACGSGCLSGLSHYLKGLSNGQEADKRFVGQDKISIASALAKMDLGFSWTVELYQEDTLRNPLRGNSGKLKNFDYVMANPPWNLSGCDREIYINDPDRFPYGIPPTRNADWGWVQHVLASLNKDHGRAAVILDLGALSRGSGSESPESERNIRKAIIEDDILDAIISLPRNLFYTTAAPCCLLIFDINKRQEYKGKVLFIDALNYMKRSRTSRKIDLQKEERDRIIEAYNLRKTIKDFCCVASLKAISSNDYDLRPVLYVSQEINIHYRSQHVIERELAEVSQIRTSNDLKILEHLHYPSEEPVHSDDILKIYLSDMSKDNLDEDLRALLENSEKSRGQELALEIERRERVSHLLFALDVERIPLKKCANIYSGFTPTKKEKKAAELWTEGEYISWVKAGDLEQEYILETEGRLPVILTRNDICSRRAVRPINTIVLAICGGGSTVGKTAVLGIPAAINQAVCCIYPQEDTLDHSYLFCYLTYMRRRWGREVTGGRQDLTLQAVKNHSLPLPDKKRQQEIVNELRPHNEKILRLKEEIALLRKILKA</sequence>
<evidence type="ECO:0000256" key="5">
    <source>
        <dbReference type="ARBA" id="ARBA00022679"/>
    </source>
</evidence>
<evidence type="ECO:0000256" key="7">
    <source>
        <dbReference type="ARBA" id="ARBA00022747"/>
    </source>
</evidence>
<evidence type="ECO:0000256" key="1">
    <source>
        <dbReference type="ARBA" id="ARBA00006594"/>
    </source>
</evidence>
<feature type="domain" description="DNA methylase adenine-specific" evidence="11">
    <location>
        <begin position="45"/>
        <end position="165"/>
    </location>
</feature>
<proteinExistence type="inferred from homology"/>
<dbReference type="InterPro" id="IPR038333">
    <property type="entry name" value="T1MK-like_N_sf"/>
</dbReference>
<dbReference type="InterPro" id="IPR000055">
    <property type="entry name" value="Restrct_endonuc_typeI_TRD"/>
</dbReference>
<comment type="caution">
    <text evidence="12">The sequence shown here is derived from an EMBL/GenBank/DDBJ whole genome shotgun (WGS) entry which is preliminary data.</text>
</comment>
<comment type="similarity">
    <text evidence="1">Belongs to the N(4)/N(6)-methyltransferase family.</text>
</comment>
<dbReference type="Gene3D" id="3.90.220.20">
    <property type="entry name" value="DNA methylase specificity domains"/>
    <property type="match status" value="1"/>
</dbReference>
<comment type="similarity">
    <text evidence="2">Belongs to the type-I restriction system S methylase family.</text>
</comment>
<keyword evidence="4" id="KW-0489">Methyltransferase</keyword>
<evidence type="ECO:0000256" key="9">
    <source>
        <dbReference type="ARBA" id="ARBA00047942"/>
    </source>
</evidence>
<dbReference type="GO" id="GO:0008170">
    <property type="term" value="F:N-methyltransferase activity"/>
    <property type="evidence" value="ECO:0007669"/>
    <property type="project" value="InterPro"/>
</dbReference>
<reference evidence="12" key="1">
    <citation type="submission" date="2020-10" db="EMBL/GenBank/DDBJ databases">
        <title>Taxonomic study of unclassified bacteria belonging to the class Ktedonobacteria.</title>
        <authorList>
            <person name="Yabe S."/>
            <person name="Wang C.M."/>
            <person name="Zheng Y."/>
            <person name="Sakai Y."/>
            <person name="Cavaletti L."/>
            <person name="Monciardini P."/>
            <person name="Donadio S."/>
        </authorList>
    </citation>
    <scope>NUCLEOTIDE SEQUENCE</scope>
    <source>
        <strain evidence="12">ID150040</strain>
    </source>
</reference>
<dbReference type="EC" id="2.1.1.72" evidence="3"/>
<dbReference type="Pfam" id="PF01420">
    <property type="entry name" value="Methylase_S"/>
    <property type="match status" value="1"/>
</dbReference>
<comment type="catalytic activity">
    <reaction evidence="9">
        <text>a 2'-deoxyadenosine in DNA + S-adenosyl-L-methionine = an N(6)-methyl-2'-deoxyadenosine in DNA + S-adenosyl-L-homocysteine + H(+)</text>
        <dbReference type="Rhea" id="RHEA:15197"/>
        <dbReference type="Rhea" id="RHEA-COMP:12418"/>
        <dbReference type="Rhea" id="RHEA-COMP:12419"/>
        <dbReference type="ChEBI" id="CHEBI:15378"/>
        <dbReference type="ChEBI" id="CHEBI:57856"/>
        <dbReference type="ChEBI" id="CHEBI:59789"/>
        <dbReference type="ChEBI" id="CHEBI:90615"/>
        <dbReference type="ChEBI" id="CHEBI:90616"/>
        <dbReference type="EC" id="2.1.1.72"/>
    </reaction>
</comment>
<keyword evidence="7" id="KW-0680">Restriction system</keyword>
<dbReference type="PANTHER" id="PTHR42933">
    <property type="entry name" value="SLR6095 PROTEIN"/>
    <property type="match status" value="1"/>
</dbReference>
<dbReference type="GO" id="GO:0003677">
    <property type="term" value="F:DNA binding"/>
    <property type="evidence" value="ECO:0007669"/>
    <property type="project" value="UniProtKB-KW"/>
</dbReference>
<evidence type="ECO:0000313" key="13">
    <source>
        <dbReference type="Proteomes" id="UP000597444"/>
    </source>
</evidence>
<dbReference type="Pfam" id="PF02384">
    <property type="entry name" value="N6_Mtase"/>
    <property type="match status" value="2"/>
</dbReference>
<evidence type="ECO:0000313" key="12">
    <source>
        <dbReference type="EMBL" id="GHO96309.1"/>
    </source>
</evidence>
<evidence type="ECO:0000256" key="2">
    <source>
        <dbReference type="ARBA" id="ARBA00010923"/>
    </source>
</evidence>
<keyword evidence="5" id="KW-0808">Transferase</keyword>
<dbReference type="GO" id="GO:0009307">
    <property type="term" value="P:DNA restriction-modification system"/>
    <property type="evidence" value="ECO:0007669"/>
    <property type="project" value="UniProtKB-KW"/>
</dbReference>
<protein>
    <recommendedName>
        <fullName evidence="3">site-specific DNA-methyltransferase (adenine-specific)</fullName>
        <ecNumber evidence="3">2.1.1.72</ecNumber>
    </recommendedName>
</protein>
<keyword evidence="13" id="KW-1185">Reference proteome</keyword>
<evidence type="ECO:0000259" key="11">
    <source>
        <dbReference type="Pfam" id="PF02384"/>
    </source>
</evidence>
<gene>
    <name evidence="12" type="ORF">KSF_063570</name>
</gene>
<evidence type="ECO:0000256" key="4">
    <source>
        <dbReference type="ARBA" id="ARBA00022603"/>
    </source>
</evidence>
<evidence type="ECO:0000259" key="10">
    <source>
        <dbReference type="Pfam" id="PF01420"/>
    </source>
</evidence>
<organism evidence="12 13">
    <name type="scientific">Reticulibacter mediterranei</name>
    <dbReference type="NCBI Taxonomy" id="2778369"/>
    <lineage>
        <taxon>Bacteria</taxon>
        <taxon>Bacillati</taxon>
        <taxon>Chloroflexota</taxon>
        <taxon>Ktedonobacteria</taxon>
        <taxon>Ktedonobacterales</taxon>
        <taxon>Reticulibacteraceae</taxon>
        <taxon>Reticulibacter</taxon>
    </lineage>
</organism>
<dbReference type="GO" id="GO:0009007">
    <property type="term" value="F:site-specific DNA-methyltransferase (adenine-specific) activity"/>
    <property type="evidence" value="ECO:0007669"/>
    <property type="project" value="UniProtKB-EC"/>
</dbReference>
<dbReference type="Gene3D" id="3.40.50.150">
    <property type="entry name" value="Vaccinia Virus protein VP39"/>
    <property type="match status" value="2"/>
</dbReference>
<dbReference type="Proteomes" id="UP000597444">
    <property type="component" value="Unassembled WGS sequence"/>
</dbReference>
<feature type="domain" description="DNA methylase adenine-specific" evidence="11">
    <location>
        <begin position="362"/>
        <end position="676"/>
    </location>
</feature>
<evidence type="ECO:0000256" key="6">
    <source>
        <dbReference type="ARBA" id="ARBA00022691"/>
    </source>
</evidence>
<dbReference type="EMBL" id="BNJK01000001">
    <property type="protein sequence ID" value="GHO96309.1"/>
    <property type="molecule type" value="Genomic_DNA"/>
</dbReference>
<evidence type="ECO:0000256" key="8">
    <source>
        <dbReference type="ARBA" id="ARBA00023125"/>
    </source>
</evidence>
<accession>A0A8J3N2P6</accession>
<dbReference type="InterPro" id="IPR029063">
    <property type="entry name" value="SAM-dependent_MTases_sf"/>
</dbReference>
<keyword evidence="6" id="KW-0949">S-adenosyl-L-methionine</keyword>
<dbReference type="InterPro" id="IPR003356">
    <property type="entry name" value="DNA_methylase_A-5"/>
</dbReference>